<sequence length="270" mass="30321">MLIEQSYKDLTTSFNSEIRVHVVKPTVKGYPNARFPAVLVFSEIYQVTGPVLRFAQTIAAKGYIAVLPSSYHNFVDSTPLAYDVEGTDLGNRFKIEKPLESYDEDVTLSLRVLEGMPQWNGRVGATGMCLGGHLAFRAQLDNRIKATTCFFPTDIHSHSLGLGANDDTLEKVVSNWKNDQECFLIFGTKDTHVPWEGREQIRTAVKDKPVTFLEINGAQHAFIRDEFSKGRFDSTVTQACLGFMFELFDRKLKSELGDFVDDNAPVEHVC</sequence>
<dbReference type="Proteomes" id="UP000031516">
    <property type="component" value="Unassembled WGS sequence"/>
</dbReference>
<dbReference type="OrthoDB" id="58297at2759"/>
<gene>
    <name evidence="2" type="ORF">KLDO_g3900</name>
</gene>
<feature type="domain" description="Dienelactone hydrolase" evidence="1">
    <location>
        <begin position="31"/>
        <end position="228"/>
    </location>
</feature>
<protein>
    <submittedName>
        <fullName evidence="2">WGS project CCBQ000000000 data, contig 00015</fullName>
    </submittedName>
</protein>
<proteinExistence type="predicted"/>
<keyword evidence="3" id="KW-1185">Reference proteome</keyword>
<name>A0A0A8LC26_9SACH</name>
<dbReference type="Gene3D" id="3.40.50.1820">
    <property type="entry name" value="alpha/beta hydrolase"/>
    <property type="match status" value="1"/>
</dbReference>
<dbReference type="GO" id="GO:0016787">
    <property type="term" value="F:hydrolase activity"/>
    <property type="evidence" value="ECO:0007669"/>
    <property type="project" value="InterPro"/>
</dbReference>
<organism evidence="2 3">
    <name type="scientific">Kluyveromyces dobzhanskii CBS 2104</name>
    <dbReference type="NCBI Taxonomy" id="1427455"/>
    <lineage>
        <taxon>Eukaryota</taxon>
        <taxon>Fungi</taxon>
        <taxon>Dikarya</taxon>
        <taxon>Ascomycota</taxon>
        <taxon>Saccharomycotina</taxon>
        <taxon>Saccharomycetes</taxon>
        <taxon>Saccharomycetales</taxon>
        <taxon>Saccharomycetaceae</taxon>
        <taxon>Kluyveromyces</taxon>
    </lineage>
</organism>
<evidence type="ECO:0000259" key="1">
    <source>
        <dbReference type="Pfam" id="PF01738"/>
    </source>
</evidence>
<dbReference type="InterPro" id="IPR002925">
    <property type="entry name" value="Dienelactn_hydro"/>
</dbReference>
<dbReference type="PANTHER" id="PTHR47562:SF2">
    <property type="entry name" value="CARBOXYMETHYLENEBUTENOLIDASE-RELATED"/>
    <property type="match status" value="1"/>
</dbReference>
<dbReference type="Pfam" id="PF01738">
    <property type="entry name" value="DLH"/>
    <property type="match status" value="1"/>
</dbReference>
<dbReference type="AlphaFoldDB" id="A0A0A8LC26"/>
<dbReference type="EMBL" id="CCBQ010000045">
    <property type="protein sequence ID" value="CDO95668.1"/>
    <property type="molecule type" value="Genomic_DNA"/>
</dbReference>
<comment type="caution">
    <text evidence="2">The sequence shown here is derived from an EMBL/GenBank/DDBJ whole genome shotgun (WGS) entry which is preliminary data.</text>
</comment>
<evidence type="ECO:0000313" key="2">
    <source>
        <dbReference type="EMBL" id="CDO95668.1"/>
    </source>
</evidence>
<evidence type="ECO:0000313" key="3">
    <source>
        <dbReference type="Proteomes" id="UP000031516"/>
    </source>
</evidence>
<reference evidence="2 3" key="1">
    <citation type="submission" date="2014-03" db="EMBL/GenBank/DDBJ databases">
        <title>The genome of Kluyveromyces dobzhanskii.</title>
        <authorList>
            <person name="Nystedt B."/>
            <person name="Astrom S."/>
        </authorList>
    </citation>
    <scope>NUCLEOTIDE SEQUENCE [LARGE SCALE GENOMIC DNA]</scope>
    <source>
        <strain evidence="2 3">CBS 2104</strain>
    </source>
</reference>
<accession>A0A0A8LC26</accession>
<dbReference type="InterPro" id="IPR029058">
    <property type="entry name" value="AB_hydrolase_fold"/>
</dbReference>
<dbReference type="PANTHER" id="PTHR47562">
    <property type="match status" value="1"/>
</dbReference>
<dbReference type="SUPFAM" id="SSF53474">
    <property type="entry name" value="alpha/beta-Hydrolases"/>
    <property type="match status" value="1"/>
</dbReference>